<organism evidence="1 2">
    <name type="scientific">Piscibacillus salipiscarius</name>
    <dbReference type="NCBI Taxonomy" id="299480"/>
    <lineage>
        <taxon>Bacteria</taxon>
        <taxon>Bacillati</taxon>
        <taxon>Bacillota</taxon>
        <taxon>Bacilli</taxon>
        <taxon>Bacillales</taxon>
        <taxon>Bacillaceae</taxon>
        <taxon>Piscibacillus</taxon>
    </lineage>
</organism>
<evidence type="ECO:0000313" key="2">
    <source>
        <dbReference type="Proteomes" id="UP001597452"/>
    </source>
</evidence>
<protein>
    <recommendedName>
        <fullName evidence="3">LIM zinc-binding domain-containing protein</fullName>
    </recommendedName>
</protein>
<proteinExistence type="predicted"/>
<comment type="caution">
    <text evidence="1">The sequence shown here is derived from an EMBL/GenBank/DDBJ whole genome shotgun (WGS) entry which is preliminary data.</text>
</comment>
<reference evidence="2" key="1">
    <citation type="journal article" date="2019" name="Int. J. Syst. Evol. Microbiol.">
        <title>The Global Catalogue of Microorganisms (GCM) 10K type strain sequencing project: providing services to taxonomists for standard genome sequencing and annotation.</title>
        <authorList>
            <consortium name="The Broad Institute Genomics Platform"/>
            <consortium name="The Broad Institute Genome Sequencing Center for Infectious Disease"/>
            <person name="Wu L."/>
            <person name="Ma J."/>
        </authorList>
    </citation>
    <scope>NUCLEOTIDE SEQUENCE [LARGE SCALE GENOMIC DNA]</scope>
    <source>
        <strain evidence="2">TISTR 1571</strain>
    </source>
</reference>
<name>A0ABW5Q8S4_9BACI</name>
<dbReference type="RefSeq" id="WP_377328056.1">
    <property type="nucleotide sequence ID" value="NZ_JBHUMZ010000016.1"/>
</dbReference>
<gene>
    <name evidence="1" type="ORF">ACFSW4_05835</name>
</gene>
<accession>A0ABW5Q8S4</accession>
<evidence type="ECO:0008006" key="3">
    <source>
        <dbReference type="Google" id="ProtNLM"/>
    </source>
</evidence>
<sequence length="47" mass="5699">MNCSRCDKDLVNKVYKIKFRDEVLCWPCYKSIPQQERLQAIQERHKG</sequence>
<keyword evidence="2" id="KW-1185">Reference proteome</keyword>
<dbReference type="Proteomes" id="UP001597452">
    <property type="component" value="Unassembled WGS sequence"/>
</dbReference>
<evidence type="ECO:0000313" key="1">
    <source>
        <dbReference type="EMBL" id="MFD2638378.1"/>
    </source>
</evidence>
<dbReference type="EMBL" id="JBHUMZ010000016">
    <property type="protein sequence ID" value="MFD2638378.1"/>
    <property type="molecule type" value="Genomic_DNA"/>
</dbReference>